<gene>
    <name evidence="1" type="ORF">RRG08_025127</name>
</gene>
<keyword evidence="2" id="KW-1185">Reference proteome</keyword>
<evidence type="ECO:0000313" key="1">
    <source>
        <dbReference type="EMBL" id="KAK3775909.1"/>
    </source>
</evidence>
<reference evidence="1" key="1">
    <citation type="journal article" date="2023" name="G3 (Bethesda)">
        <title>A reference genome for the long-term kleptoplast-retaining sea slug Elysia crispata morphotype clarki.</title>
        <authorList>
            <person name="Eastman K.E."/>
            <person name="Pendleton A.L."/>
            <person name="Shaikh M.A."/>
            <person name="Suttiyut T."/>
            <person name="Ogas R."/>
            <person name="Tomko P."/>
            <person name="Gavelis G."/>
            <person name="Widhalm J.R."/>
            <person name="Wisecaver J.H."/>
        </authorList>
    </citation>
    <scope>NUCLEOTIDE SEQUENCE</scope>
    <source>
        <strain evidence="1">ECLA1</strain>
    </source>
</reference>
<evidence type="ECO:0000313" key="2">
    <source>
        <dbReference type="Proteomes" id="UP001283361"/>
    </source>
</evidence>
<sequence>MTQHVKNDNPGVVRVLPEISDNNANQLLKLIRSLPKSYTVEPPVSPLSNDVVPIIADQQPHALPAKKNDDQRHKLWLEHVRTEVAKEQTEDQMNIDISWSAFLATSQLSVPKPPAIIYLLPIGILHIHLP</sequence>
<protein>
    <submittedName>
        <fullName evidence="1">Uncharacterized protein</fullName>
    </submittedName>
</protein>
<dbReference type="Proteomes" id="UP001283361">
    <property type="component" value="Unassembled WGS sequence"/>
</dbReference>
<comment type="caution">
    <text evidence="1">The sequence shown here is derived from an EMBL/GenBank/DDBJ whole genome shotgun (WGS) entry which is preliminary data.</text>
</comment>
<dbReference type="EMBL" id="JAWDGP010003259">
    <property type="protein sequence ID" value="KAK3775909.1"/>
    <property type="molecule type" value="Genomic_DNA"/>
</dbReference>
<proteinExistence type="predicted"/>
<dbReference type="AlphaFoldDB" id="A0AAE0ZUP3"/>
<accession>A0AAE0ZUP3</accession>
<organism evidence="1 2">
    <name type="scientific">Elysia crispata</name>
    <name type="common">lettuce slug</name>
    <dbReference type="NCBI Taxonomy" id="231223"/>
    <lineage>
        <taxon>Eukaryota</taxon>
        <taxon>Metazoa</taxon>
        <taxon>Spiralia</taxon>
        <taxon>Lophotrochozoa</taxon>
        <taxon>Mollusca</taxon>
        <taxon>Gastropoda</taxon>
        <taxon>Heterobranchia</taxon>
        <taxon>Euthyneura</taxon>
        <taxon>Panpulmonata</taxon>
        <taxon>Sacoglossa</taxon>
        <taxon>Placobranchoidea</taxon>
        <taxon>Plakobranchidae</taxon>
        <taxon>Elysia</taxon>
    </lineage>
</organism>
<name>A0AAE0ZUP3_9GAST</name>